<evidence type="ECO:0000313" key="1">
    <source>
        <dbReference type="EMBL" id="MBX44463.1"/>
    </source>
</evidence>
<sequence>MLLYIQITPLSIKIQIVDLYVESSVVEEISLLKFLPLFSAICFCFKHYQKPLKLPPSIPRPMIN</sequence>
<organism evidence="1">
    <name type="scientific">Rhizophora mucronata</name>
    <name type="common">Asiatic mangrove</name>
    <dbReference type="NCBI Taxonomy" id="61149"/>
    <lineage>
        <taxon>Eukaryota</taxon>
        <taxon>Viridiplantae</taxon>
        <taxon>Streptophyta</taxon>
        <taxon>Embryophyta</taxon>
        <taxon>Tracheophyta</taxon>
        <taxon>Spermatophyta</taxon>
        <taxon>Magnoliopsida</taxon>
        <taxon>eudicotyledons</taxon>
        <taxon>Gunneridae</taxon>
        <taxon>Pentapetalae</taxon>
        <taxon>rosids</taxon>
        <taxon>fabids</taxon>
        <taxon>Malpighiales</taxon>
        <taxon>Rhizophoraceae</taxon>
        <taxon>Rhizophora</taxon>
    </lineage>
</organism>
<dbReference type="EMBL" id="GGEC01063979">
    <property type="protein sequence ID" value="MBX44463.1"/>
    <property type="molecule type" value="Transcribed_RNA"/>
</dbReference>
<proteinExistence type="predicted"/>
<accession>A0A2P2NPQ7</accession>
<dbReference type="AlphaFoldDB" id="A0A2P2NPQ7"/>
<protein>
    <submittedName>
        <fullName evidence="1">Uncharacterized protein</fullName>
    </submittedName>
</protein>
<name>A0A2P2NPQ7_RHIMU</name>
<reference evidence="1" key="1">
    <citation type="submission" date="2018-02" db="EMBL/GenBank/DDBJ databases">
        <title>Rhizophora mucronata_Transcriptome.</title>
        <authorList>
            <person name="Meera S.P."/>
            <person name="Sreeshan A."/>
            <person name="Augustine A."/>
        </authorList>
    </citation>
    <scope>NUCLEOTIDE SEQUENCE</scope>
    <source>
        <tissue evidence="1">Leaf</tissue>
    </source>
</reference>